<sequence length="258" mass="28782">MVGYLAESALLTHGLRSITEDELIRMWPQDSTSIAWMEDGGLRVGGIEDFCRFRKKAQDFDRVNYQNYEYYASNGKSGALTASGTMKACEGLGIPLAVTCGMGGLMEGQRPEECHDLKALANSPVSLLAVSPKDMFDLGGTIKAMEEAGITILGYHSDVCDGYMFEGERVKISGRWREEAPSKNILFLRSIKTEERITDKEILSQAFQYGQEQKIQGRSFHPAVNAKIDELTEGYSSRIQLRALIENIAWAEELANYR</sequence>
<dbReference type="GO" id="GO:0004730">
    <property type="term" value="F:pseudouridylate synthase activity"/>
    <property type="evidence" value="ECO:0007669"/>
    <property type="project" value="InterPro"/>
</dbReference>
<dbReference type="InterPro" id="IPR022830">
    <property type="entry name" value="Indigdn_synthA-like"/>
</dbReference>
<accession>A0A844FBN6</accession>
<keyword evidence="3" id="KW-0464">Manganese</keyword>
<dbReference type="GO" id="GO:0046872">
    <property type="term" value="F:metal ion binding"/>
    <property type="evidence" value="ECO:0007669"/>
    <property type="project" value="UniProtKB-KW"/>
</dbReference>
<evidence type="ECO:0000256" key="3">
    <source>
        <dbReference type="ARBA" id="ARBA00023211"/>
    </source>
</evidence>
<protein>
    <recommendedName>
        <fullName evidence="8">Pseudouridine-5'-phosphate glycosidase</fullName>
    </recommendedName>
</protein>
<evidence type="ECO:0000313" key="7">
    <source>
        <dbReference type="Proteomes" id="UP000462363"/>
    </source>
</evidence>
<dbReference type="Pfam" id="PF04227">
    <property type="entry name" value="Indigoidine_A"/>
    <property type="match status" value="1"/>
</dbReference>
<evidence type="ECO:0000256" key="2">
    <source>
        <dbReference type="ARBA" id="ARBA00022801"/>
    </source>
</evidence>
<dbReference type="InterPro" id="IPR007342">
    <property type="entry name" value="PsuG"/>
</dbReference>
<keyword evidence="4" id="KW-0456">Lyase</keyword>
<dbReference type="GeneID" id="62694715"/>
<comment type="caution">
    <text evidence="6">The sequence shown here is derived from an EMBL/GenBank/DDBJ whole genome shotgun (WGS) entry which is preliminary data.</text>
</comment>
<dbReference type="Gene3D" id="3.40.1790.10">
    <property type="entry name" value="Indigoidine synthase domain"/>
    <property type="match status" value="1"/>
</dbReference>
<proteinExistence type="predicted"/>
<keyword evidence="5" id="KW-0326">Glycosidase</keyword>
<dbReference type="Proteomes" id="UP000462363">
    <property type="component" value="Unassembled WGS sequence"/>
</dbReference>
<evidence type="ECO:0000256" key="5">
    <source>
        <dbReference type="ARBA" id="ARBA00023295"/>
    </source>
</evidence>
<organism evidence="6 7">
    <name type="scientific">Clostridium scindens (strain JCM 10418 / VPI 12708)</name>
    <dbReference type="NCBI Taxonomy" id="29347"/>
    <lineage>
        <taxon>Bacteria</taxon>
        <taxon>Bacillati</taxon>
        <taxon>Bacillota</taxon>
        <taxon>Clostridia</taxon>
        <taxon>Lachnospirales</taxon>
        <taxon>Lachnospiraceae</taxon>
    </lineage>
</organism>
<dbReference type="RefSeq" id="WP_004607244.1">
    <property type="nucleotide sequence ID" value="NZ_AP025569.1"/>
</dbReference>
<dbReference type="GO" id="GO:0016798">
    <property type="term" value="F:hydrolase activity, acting on glycosyl bonds"/>
    <property type="evidence" value="ECO:0007669"/>
    <property type="project" value="UniProtKB-KW"/>
</dbReference>
<name>A0A844FBN6_CLOSV</name>
<dbReference type="GO" id="GO:0005737">
    <property type="term" value="C:cytoplasm"/>
    <property type="evidence" value="ECO:0007669"/>
    <property type="project" value="TreeGrafter"/>
</dbReference>
<dbReference type="AlphaFoldDB" id="A0A844FBN6"/>
<evidence type="ECO:0000256" key="1">
    <source>
        <dbReference type="ARBA" id="ARBA00022723"/>
    </source>
</evidence>
<dbReference type="PANTHER" id="PTHR42909:SF1">
    <property type="entry name" value="CARBOHYDRATE KINASE PFKB DOMAIN-CONTAINING PROTEIN"/>
    <property type="match status" value="1"/>
</dbReference>
<reference evidence="6 7" key="1">
    <citation type="submission" date="2019-08" db="EMBL/GenBank/DDBJ databases">
        <title>In-depth cultivation of the pig gut microbiome towards novel bacterial diversity and tailored functional studies.</title>
        <authorList>
            <person name="Wylensek D."/>
            <person name="Hitch T.C.A."/>
            <person name="Clavel T."/>
        </authorList>
    </citation>
    <scope>NUCLEOTIDE SEQUENCE [LARGE SCALE GENOMIC DNA]</scope>
    <source>
        <strain evidence="6 7">BL-389-WT-3D</strain>
    </source>
</reference>
<evidence type="ECO:0000256" key="4">
    <source>
        <dbReference type="ARBA" id="ARBA00023239"/>
    </source>
</evidence>
<dbReference type="PANTHER" id="PTHR42909">
    <property type="entry name" value="ZGC:136858"/>
    <property type="match status" value="1"/>
</dbReference>
<dbReference type="SUPFAM" id="SSF110581">
    <property type="entry name" value="Indigoidine synthase A-like"/>
    <property type="match status" value="1"/>
</dbReference>
<dbReference type="EMBL" id="VUMB01000011">
    <property type="protein sequence ID" value="MSS40079.1"/>
    <property type="molecule type" value="Genomic_DNA"/>
</dbReference>
<evidence type="ECO:0008006" key="8">
    <source>
        <dbReference type="Google" id="ProtNLM"/>
    </source>
</evidence>
<keyword evidence="2" id="KW-0378">Hydrolase</keyword>
<evidence type="ECO:0000313" key="6">
    <source>
        <dbReference type="EMBL" id="MSS40079.1"/>
    </source>
</evidence>
<gene>
    <name evidence="6" type="ORF">FYJ37_06875</name>
</gene>
<keyword evidence="1" id="KW-0479">Metal-binding</keyword>